<evidence type="ECO:0000313" key="2">
    <source>
        <dbReference type="Proteomes" id="UP001163603"/>
    </source>
</evidence>
<sequence length="191" mass="22131">MDETNQEHCHLSQRSTHEFDQDLHSLPNSATTSEYSGSQETEECASDVVKSFRAASEDIARIALEDVVKYFDLPILEASRNLKVGLTVLKKKCREFGWPHRKIKSLDGLINELQEAGRHQQEDQAAATAVAKRRQMLEEEKETIERKPFMEIQSETKKFRQDIFKRRHKTRLLKKQDQSQSLSVNINCEKT</sequence>
<accession>A0ACC0YSY4</accession>
<name>A0ACC0YSY4_9ROSI</name>
<organism evidence="1 2">
    <name type="scientific">Pistacia integerrima</name>
    <dbReference type="NCBI Taxonomy" id="434235"/>
    <lineage>
        <taxon>Eukaryota</taxon>
        <taxon>Viridiplantae</taxon>
        <taxon>Streptophyta</taxon>
        <taxon>Embryophyta</taxon>
        <taxon>Tracheophyta</taxon>
        <taxon>Spermatophyta</taxon>
        <taxon>Magnoliopsida</taxon>
        <taxon>eudicotyledons</taxon>
        <taxon>Gunneridae</taxon>
        <taxon>Pentapetalae</taxon>
        <taxon>rosids</taxon>
        <taxon>malvids</taxon>
        <taxon>Sapindales</taxon>
        <taxon>Anacardiaceae</taxon>
        <taxon>Pistacia</taxon>
    </lineage>
</organism>
<reference evidence="2" key="1">
    <citation type="journal article" date="2023" name="G3 (Bethesda)">
        <title>Genome assembly and association tests identify interacting loci associated with vigor, precocity, and sex in interspecific pistachio rootstocks.</title>
        <authorList>
            <person name="Palmer W."/>
            <person name="Jacygrad E."/>
            <person name="Sagayaradj S."/>
            <person name="Cavanaugh K."/>
            <person name="Han R."/>
            <person name="Bertier L."/>
            <person name="Beede B."/>
            <person name="Kafkas S."/>
            <person name="Golino D."/>
            <person name="Preece J."/>
            <person name="Michelmore R."/>
        </authorList>
    </citation>
    <scope>NUCLEOTIDE SEQUENCE [LARGE SCALE GENOMIC DNA]</scope>
</reference>
<gene>
    <name evidence="1" type="ORF">Pint_28704</name>
</gene>
<proteinExistence type="predicted"/>
<dbReference type="Proteomes" id="UP001163603">
    <property type="component" value="Chromosome 5"/>
</dbReference>
<protein>
    <submittedName>
        <fullName evidence="1">Uncharacterized protein</fullName>
    </submittedName>
</protein>
<keyword evidence="2" id="KW-1185">Reference proteome</keyword>
<evidence type="ECO:0000313" key="1">
    <source>
        <dbReference type="EMBL" id="KAJ0040721.1"/>
    </source>
</evidence>
<comment type="caution">
    <text evidence="1">The sequence shown here is derived from an EMBL/GenBank/DDBJ whole genome shotgun (WGS) entry which is preliminary data.</text>
</comment>
<dbReference type="EMBL" id="CM047740">
    <property type="protein sequence ID" value="KAJ0040721.1"/>
    <property type="molecule type" value="Genomic_DNA"/>
</dbReference>